<feature type="transmembrane region" description="Helical" evidence="1">
    <location>
        <begin position="61"/>
        <end position="79"/>
    </location>
</feature>
<dbReference type="EMBL" id="KV441395">
    <property type="protein sequence ID" value="OAF58981.1"/>
    <property type="molecule type" value="Genomic_DNA"/>
</dbReference>
<dbReference type="OrthoDB" id="5408102at2759"/>
<keyword evidence="1" id="KW-0812">Transmembrane</keyword>
<dbReference type="VEuPathDB" id="FungiDB:GMDG_04173"/>
<dbReference type="Proteomes" id="UP000077154">
    <property type="component" value="Unassembled WGS sequence"/>
</dbReference>
<keyword evidence="1" id="KW-0472">Membrane</keyword>
<gene>
    <name evidence="2" type="ORF">VC83_06236</name>
</gene>
<keyword evidence="1" id="KW-1133">Transmembrane helix</keyword>
<accession>A0A177ACI2</accession>
<proteinExistence type="predicted"/>
<organism evidence="2">
    <name type="scientific">Pseudogymnoascus destructans</name>
    <dbReference type="NCBI Taxonomy" id="655981"/>
    <lineage>
        <taxon>Eukaryota</taxon>
        <taxon>Fungi</taxon>
        <taxon>Dikarya</taxon>
        <taxon>Ascomycota</taxon>
        <taxon>Pezizomycotina</taxon>
        <taxon>Leotiomycetes</taxon>
        <taxon>Thelebolales</taxon>
        <taxon>Thelebolaceae</taxon>
        <taxon>Pseudogymnoascus</taxon>
    </lineage>
</organism>
<dbReference type="eggNOG" id="ENOG502RRIM">
    <property type="taxonomic scope" value="Eukaryota"/>
</dbReference>
<evidence type="ECO:0008006" key="3">
    <source>
        <dbReference type="Google" id="ProtNLM"/>
    </source>
</evidence>
<evidence type="ECO:0000256" key="1">
    <source>
        <dbReference type="SAM" id="Phobius"/>
    </source>
</evidence>
<reference evidence="2" key="1">
    <citation type="submission" date="2016-03" db="EMBL/GenBank/DDBJ databases">
        <title>Updated assembly of Pseudogymnoascus destructans, the fungus causing white-nose syndrome of bats.</title>
        <authorList>
            <person name="Palmer J.M."/>
            <person name="Drees K.P."/>
            <person name="Foster J.T."/>
            <person name="Lindner D.L."/>
        </authorList>
    </citation>
    <scope>NUCLEOTIDE SEQUENCE [LARGE SCALE GENOMIC DNA]</scope>
    <source>
        <strain evidence="2">20631-21</strain>
    </source>
</reference>
<evidence type="ECO:0000313" key="2">
    <source>
        <dbReference type="EMBL" id="OAF58981.1"/>
    </source>
</evidence>
<dbReference type="RefSeq" id="XP_024324265.1">
    <property type="nucleotide sequence ID" value="XM_024469839.1"/>
</dbReference>
<sequence length="538" mass="60609">MNPMPRRILLGGRPLIRYFTQLPRSRPQLPYLHHSSPRPRTFYARLLTTERKAWLKMELRWGIYVLSSGVLLFIAAYGFEQEKMEREFPSPHEYTFWSRKLYRANRVHDSEKLRDAGGVSWQFSGDRYMQLLKRLEDPEIDGAGLVQQGEDESQILIPGVGRSGYDITAKPENWRRGYYEALLGAARAAEFLDSCTKDKTRDLVFAKVAVIGPSNPNPRPLPPGCPAPPHEEDCEPAYLPPETFYMRILTTTGFTDAQRLYAALAYASWLDYKGTPEAAGEMFKWGLDIAKSGIAEPDSVVDPVTHTIKPTAVAPSRNVLRATTAMAEHKARNKDLAGALPIFLSVLRARRALRPGPPKQVEDRGGLVKQTVDLVKYALIPPEFPPPPPDGNLAPTRGPEERCEEAALMAWIGEIMYASASDIAGKESGLAWTRECVDVAEEELRGGVKEDRVCRQCLQTGLDNWSQMVGKLAKEEKKRRKEGGGAVKKGWFGRGEEVVEEGVGRWEAEERLVRMRFKRARDVLDVEKVDLGKLYIFR</sequence>
<name>A0A177ACI2_9PEZI</name>
<dbReference type="AlphaFoldDB" id="A0A177ACI2"/>
<dbReference type="GeneID" id="36289298"/>
<protein>
    <recommendedName>
        <fullName evidence="3">MFS maltose permease</fullName>
    </recommendedName>
</protein>